<keyword evidence="3" id="KW-0378">Hydrolase</keyword>
<dbReference type="RefSeq" id="WP_369600079.1">
    <property type="nucleotide sequence ID" value="NZ_CP154858.1"/>
</dbReference>
<dbReference type="InterPro" id="IPR024561">
    <property type="entry name" value="Pullul_strch_C"/>
</dbReference>
<evidence type="ECO:0000256" key="10">
    <source>
        <dbReference type="SAM" id="SignalP"/>
    </source>
</evidence>
<evidence type="ECO:0000256" key="4">
    <source>
        <dbReference type="ARBA" id="ARBA00023295"/>
    </source>
</evidence>
<dbReference type="SUPFAM" id="SSF51445">
    <property type="entry name" value="(Trans)glycosidases"/>
    <property type="match status" value="1"/>
</dbReference>
<evidence type="ECO:0000256" key="8">
    <source>
        <dbReference type="ARBA" id="ARBA00031076"/>
    </source>
</evidence>
<dbReference type="SMART" id="SM00642">
    <property type="entry name" value="Aamy"/>
    <property type="match status" value="1"/>
</dbReference>
<dbReference type="Gene3D" id="2.60.40.1180">
    <property type="entry name" value="Golgi alpha-mannosidase II"/>
    <property type="match status" value="1"/>
</dbReference>
<dbReference type="Pfam" id="PF11852">
    <property type="entry name" value="Pullul_strch_C"/>
    <property type="match status" value="1"/>
</dbReference>
<comment type="catalytic activity">
    <reaction evidence="5">
        <text>Hydrolysis of (1-&gt;6)-alpha-D-glucosidic linkages in pullulan, amylopectin and glycogen, and in the alpha- and beta-limit dextrins of amylopectin and glycogen.</text>
        <dbReference type="EC" id="3.2.1.41"/>
    </reaction>
</comment>
<dbReference type="InterPro" id="IPR006047">
    <property type="entry name" value="GH13_cat_dom"/>
</dbReference>
<dbReference type="EC" id="3.2.1.41" evidence="6"/>
<feature type="domain" description="Glycosyl hydrolase family 13 catalytic" evidence="11">
    <location>
        <begin position="542"/>
        <end position="899"/>
    </location>
</feature>
<dbReference type="NCBIfam" id="TIGR02103">
    <property type="entry name" value="pullul_strch"/>
    <property type="match status" value="1"/>
</dbReference>
<dbReference type="GO" id="GO:0051060">
    <property type="term" value="F:pullulanase activity"/>
    <property type="evidence" value="ECO:0007669"/>
    <property type="project" value="UniProtKB-EC"/>
</dbReference>
<feature type="region of interest" description="Disordered" evidence="9">
    <location>
        <begin position="29"/>
        <end position="49"/>
    </location>
</feature>
<feature type="compositionally biased region" description="Low complexity" evidence="9">
    <location>
        <begin position="32"/>
        <end position="49"/>
    </location>
</feature>
<dbReference type="KEGG" id="tcd:AAIA72_09465"/>
<evidence type="ECO:0000259" key="11">
    <source>
        <dbReference type="SMART" id="SM00642"/>
    </source>
</evidence>
<dbReference type="InterPro" id="IPR011839">
    <property type="entry name" value="Pullul_strch"/>
</dbReference>
<evidence type="ECO:0000256" key="7">
    <source>
        <dbReference type="ARBA" id="ARBA00029618"/>
    </source>
</evidence>
<reference evidence="12" key="1">
    <citation type="submission" date="2024-05" db="EMBL/GenBank/DDBJ databases">
        <title>Genome sequencing of novel strain.</title>
        <authorList>
            <person name="Ganbat D."/>
            <person name="Ganbat S."/>
            <person name="Lee S.-J."/>
        </authorList>
    </citation>
    <scope>NUCLEOTIDE SEQUENCE</scope>
    <source>
        <strain evidence="12">SMD15-11</strain>
    </source>
</reference>
<dbReference type="Gene3D" id="2.60.40.10">
    <property type="entry name" value="Immunoglobulins"/>
    <property type="match status" value="2"/>
</dbReference>
<evidence type="ECO:0000256" key="3">
    <source>
        <dbReference type="ARBA" id="ARBA00022801"/>
    </source>
</evidence>
<dbReference type="Gene3D" id="2.60.40.1130">
    <property type="entry name" value="Rab geranylgeranyltransferase alpha-subunit, insert domain"/>
    <property type="match status" value="1"/>
</dbReference>
<evidence type="ECO:0000256" key="5">
    <source>
        <dbReference type="ARBA" id="ARBA00023965"/>
    </source>
</evidence>
<accession>A0AB39USN4</accession>
<dbReference type="PANTHER" id="PTHR43002">
    <property type="entry name" value="GLYCOGEN DEBRANCHING ENZYME"/>
    <property type="match status" value="1"/>
</dbReference>
<dbReference type="InterPro" id="IPR005323">
    <property type="entry name" value="CBM41_pullulanase"/>
</dbReference>
<dbReference type="GO" id="GO:0005975">
    <property type="term" value="P:carbohydrate metabolic process"/>
    <property type="evidence" value="ECO:0007669"/>
    <property type="project" value="InterPro"/>
</dbReference>
<dbReference type="Pfam" id="PF03714">
    <property type="entry name" value="PUD"/>
    <property type="match status" value="1"/>
</dbReference>
<evidence type="ECO:0000256" key="2">
    <source>
        <dbReference type="ARBA" id="ARBA00022729"/>
    </source>
</evidence>
<dbReference type="SUPFAM" id="SSF51011">
    <property type="entry name" value="Glycosyl hydrolase domain"/>
    <property type="match status" value="1"/>
</dbReference>
<dbReference type="Pfam" id="PF17967">
    <property type="entry name" value="Pullulanase_N2"/>
    <property type="match status" value="1"/>
</dbReference>
<dbReference type="InterPro" id="IPR013780">
    <property type="entry name" value="Glyco_hydro_b"/>
</dbReference>
<dbReference type="GO" id="GO:0030246">
    <property type="term" value="F:carbohydrate binding"/>
    <property type="evidence" value="ECO:0007669"/>
    <property type="project" value="InterPro"/>
</dbReference>
<feature type="chain" id="PRO_5044332734" description="pullulanase" evidence="10">
    <location>
        <begin position="29"/>
        <end position="1190"/>
    </location>
</feature>
<feature type="signal peptide" evidence="10">
    <location>
        <begin position="1"/>
        <end position="28"/>
    </location>
</feature>
<dbReference type="SUPFAM" id="SSF49452">
    <property type="entry name" value="Starch-binding domain-like"/>
    <property type="match status" value="1"/>
</dbReference>
<keyword evidence="2 10" id="KW-0732">Signal</keyword>
<dbReference type="InterPro" id="IPR017853">
    <property type="entry name" value="GH"/>
</dbReference>
<evidence type="ECO:0000256" key="1">
    <source>
        <dbReference type="ARBA" id="ARBA00008061"/>
    </source>
</evidence>
<dbReference type="Pfam" id="PF18494">
    <property type="entry name" value="Pullulanase_Ins"/>
    <property type="match status" value="1"/>
</dbReference>
<evidence type="ECO:0000256" key="6">
    <source>
        <dbReference type="ARBA" id="ARBA00024062"/>
    </source>
</evidence>
<dbReference type="CDD" id="cd11341">
    <property type="entry name" value="AmyAc_Pullulanase_LD-like"/>
    <property type="match status" value="1"/>
</dbReference>
<dbReference type="CDD" id="cd10315">
    <property type="entry name" value="CBM41_pullulanase"/>
    <property type="match status" value="1"/>
</dbReference>
<protein>
    <recommendedName>
        <fullName evidence="6">pullulanase</fullName>
        <ecNumber evidence="6">3.2.1.41</ecNumber>
    </recommendedName>
    <alternativeName>
        <fullName evidence="7">Alpha-dextrin endo-1,6-alpha-glucosidase</fullName>
    </alternativeName>
    <alternativeName>
        <fullName evidence="8">Pullulan 6-glucanohydrolase</fullName>
    </alternativeName>
</protein>
<dbReference type="InterPro" id="IPR013783">
    <property type="entry name" value="Ig-like_fold"/>
</dbReference>
<dbReference type="Pfam" id="PF02922">
    <property type="entry name" value="CBM_48"/>
    <property type="match status" value="1"/>
</dbReference>
<organism evidence="12">
    <name type="scientific">Thermohahella caldifontis</name>
    <dbReference type="NCBI Taxonomy" id="3142973"/>
    <lineage>
        <taxon>Bacteria</taxon>
        <taxon>Pseudomonadati</taxon>
        <taxon>Pseudomonadota</taxon>
        <taxon>Gammaproteobacteria</taxon>
        <taxon>Oceanospirillales</taxon>
        <taxon>Hahellaceae</taxon>
        <taxon>Thermohahella</taxon>
    </lineage>
</organism>
<dbReference type="InterPro" id="IPR040671">
    <property type="entry name" value="Pullulanase_N2"/>
</dbReference>
<dbReference type="AlphaFoldDB" id="A0AB39USN4"/>
<name>A0AB39USN4_9GAMM</name>
<dbReference type="PROSITE" id="PS51257">
    <property type="entry name" value="PROKAR_LIPOPROTEIN"/>
    <property type="match status" value="1"/>
</dbReference>
<gene>
    <name evidence="12" type="primary">pulA</name>
    <name evidence="12" type="ORF">AAIA72_09465</name>
</gene>
<dbReference type="InterPro" id="IPR041111">
    <property type="entry name" value="Pullulanase_Ins"/>
</dbReference>
<keyword evidence="4" id="KW-0326">Glycosidase</keyword>
<evidence type="ECO:0000313" key="12">
    <source>
        <dbReference type="EMBL" id="XDT71040.1"/>
    </source>
</evidence>
<dbReference type="Gene3D" id="2.60.40.1110">
    <property type="match status" value="1"/>
</dbReference>
<sequence length="1190" mass="127914">MATRHPFRHATLLAFSALLLTACGGSGGGGSDSATTPPSGTGSGTPPAANLVSLTDGQVALYYKRDDDSYDGWGLHLWNGGDCTALADSSLQGVDWANPKAADGISPDYGAYYILNTTASTGCINFIIHKGDEKALGSADKQFDLSQGRYAFTFHGNSTVYYEPVTTAPVQLEGAAAHWLSPSELVYQAGDGNTVTLYYSQTAGITVDVNADPPVSGGTAVSLTAGTLSDATKAAFPHLASWSAWQPDVTAEQAATLARSQLVVAETTPAGKLVKATQVQTPGLIDALFYTDAPLGARVESDGVHFDLWAPTAQSVTLHLYDADKNELSGSPVSMTRGDKGVWTYVGDSSLNRTYYRYEITVYHPATGKVETLTVTDPWSLSLSANSQYSQVVDLDDADLKPAGWDSQTVPTVSAPEDATIYETHIRDFSASDPTVPEAHRGKYLAFTDSGTDGMTHLQALKTAGLTHVQLLPAFDIATIDEDPASRVDLDNTVAELCALKASAAVCSDTAVSRSMTLRALLESYDPTTGKAQALMNDLRSLDSFNWGYDPYHYSTPEGSYATNPEGTPRIVEFRQMVKALHDLGLRVVMDVVYNHTNASGVADKSVLDKVVPGYYHRLDDTTGDVANSTCCANTASEHRMMARLMRDSLVVWARDYKIDGFRFDLMGHHMKQNMIDALAAVQAVDPDTYFYGEGWNFGEVADNARGTNATQLNMAGTGIGTFSDRLRDAVRGGGPFDSMDALRTNQGFANGLYTLPNEKNSGADTEKTRLLELADIIRVGLAGNLKDFVFTNKDGINVTGKDVDYNGQPAGYTDDPQEVISYVSKHDNQTLWDNNQYKIASSVPTEDRVRMQLLGLSFPLFGQGVPFIHMGSELLRSKSMQRDSYDSGDWFNRVDFSKQDNNWNVGLPRQDKDGDNWPLILTILADTNADPTSTDIDLADQVFRELLSIRNSSPLFHLTTRDEVMKRVDFRNTGKHQIPGVIAMSIDDGLSAGADLDSQHEAIVVIFNGTNQSQTLDIPGASGFALHPVQQTSADTRIRSASVSGSQFTVPALTTTVFVKAQSGAQGNGLPVEAKSLGERPPYGNTTVYLRGSLNGWATDNPLNFEGGGVYASTVTLTAGTYEFKFANENWTSPNIGWGGFTTAADSIALSDPGNGNIQVVIPADGDYVFTLNAADTSALQVSVKAAMP</sequence>
<dbReference type="Gene3D" id="3.20.20.80">
    <property type="entry name" value="Glycosidases"/>
    <property type="match status" value="1"/>
</dbReference>
<dbReference type="EMBL" id="CP154858">
    <property type="protein sequence ID" value="XDT71040.1"/>
    <property type="molecule type" value="Genomic_DNA"/>
</dbReference>
<proteinExistence type="inferred from homology"/>
<dbReference type="SUPFAM" id="SSF81296">
    <property type="entry name" value="E set domains"/>
    <property type="match status" value="3"/>
</dbReference>
<dbReference type="CDD" id="cd02861">
    <property type="entry name" value="E_set_pullulanase_like"/>
    <property type="match status" value="1"/>
</dbReference>
<dbReference type="InterPro" id="IPR013784">
    <property type="entry name" value="Carb-bd-like_fold"/>
</dbReference>
<dbReference type="InterPro" id="IPR014756">
    <property type="entry name" value="Ig_E-set"/>
</dbReference>
<evidence type="ECO:0000256" key="9">
    <source>
        <dbReference type="SAM" id="MobiDB-lite"/>
    </source>
</evidence>
<comment type="similarity">
    <text evidence="1">Belongs to the glycosyl hydrolase 13 family.</text>
</comment>
<dbReference type="CDD" id="cd02860">
    <property type="entry name" value="E_set_Pullulanase"/>
    <property type="match status" value="1"/>
</dbReference>
<dbReference type="InterPro" id="IPR004193">
    <property type="entry name" value="Glyco_hydro_13_N"/>
</dbReference>